<evidence type="ECO:0000313" key="2">
    <source>
        <dbReference type="Proteomes" id="UP000289886"/>
    </source>
</evidence>
<dbReference type="GO" id="GO:0000149">
    <property type="term" value="F:SNARE binding"/>
    <property type="evidence" value="ECO:0007669"/>
    <property type="project" value="TreeGrafter"/>
</dbReference>
<organism evidence="1 2">
    <name type="scientific">Acipenser ruthenus</name>
    <name type="common">Sterlet sturgeon</name>
    <dbReference type="NCBI Taxonomy" id="7906"/>
    <lineage>
        <taxon>Eukaryota</taxon>
        <taxon>Metazoa</taxon>
        <taxon>Chordata</taxon>
        <taxon>Craniata</taxon>
        <taxon>Vertebrata</taxon>
        <taxon>Euteleostomi</taxon>
        <taxon>Actinopterygii</taxon>
        <taxon>Chondrostei</taxon>
        <taxon>Acipenseriformes</taxon>
        <taxon>Acipenseridae</taxon>
        <taxon>Acipenser</taxon>
    </lineage>
</organism>
<dbReference type="AlphaFoldDB" id="A0A444UPB4"/>
<proteinExistence type="predicted"/>
<reference evidence="1 2" key="1">
    <citation type="submission" date="2019-01" db="EMBL/GenBank/DDBJ databases">
        <title>Draft Genome and Complete Hox-Cluster Characterization of the Sterlet Sturgeon (Acipenser ruthenus).</title>
        <authorList>
            <person name="Wei Q."/>
        </authorList>
    </citation>
    <scope>NUCLEOTIDE SEQUENCE [LARGE SCALE GENOMIC DNA]</scope>
    <source>
        <strain evidence="1">WHYD16114868_AA</strain>
        <tissue evidence="1">Blood</tissue>
    </source>
</reference>
<protein>
    <submittedName>
        <fullName evidence="1">Neuroblastoma-amplified sequence</fullName>
    </submittedName>
</protein>
<gene>
    <name evidence="1" type="ORF">EOD39_3231</name>
</gene>
<accession>A0A444UPB4</accession>
<evidence type="ECO:0000313" key="1">
    <source>
        <dbReference type="EMBL" id="RXM37007.1"/>
    </source>
</evidence>
<dbReference type="PANTHER" id="PTHR15922:SF2">
    <property type="entry name" value="NBAS SUBUNIT OF NRZ TETHERING COMPLEX"/>
    <property type="match status" value="1"/>
</dbReference>
<sequence>MSINNLLKASTSVFYYYNNLDLHKEGKSLREITRITRFSRCGIRIRKKTIFELTTELAEGTGLNNRRLTDEDPLEALSPVLTSHNVLYISKLASKIPMKDGCMLSSSSVHAAWLRKLFWKGDPQVLKKQPQSAPEYLHAYDTCAKYFERLFPSDITFL</sequence>
<dbReference type="Proteomes" id="UP000289886">
    <property type="component" value="Unassembled WGS sequence"/>
</dbReference>
<dbReference type="GO" id="GO:0006890">
    <property type="term" value="P:retrograde vesicle-mediated transport, Golgi to endoplasmic reticulum"/>
    <property type="evidence" value="ECO:0007669"/>
    <property type="project" value="TreeGrafter"/>
</dbReference>
<dbReference type="EMBL" id="SCEB01214141">
    <property type="protein sequence ID" value="RXM37007.1"/>
    <property type="molecule type" value="Genomic_DNA"/>
</dbReference>
<dbReference type="GO" id="GO:0070939">
    <property type="term" value="C:Dsl1/NZR complex"/>
    <property type="evidence" value="ECO:0007669"/>
    <property type="project" value="TreeGrafter"/>
</dbReference>
<dbReference type="PANTHER" id="PTHR15922">
    <property type="entry name" value="NEUROBLASTOMA-AMPLIFIED SEQUENCE"/>
    <property type="match status" value="1"/>
</dbReference>
<name>A0A444UPB4_ACIRT</name>
<keyword evidence="2" id="KW-1185">Reference proteome</keyword>
<comment type="caution">
    <text evidence="1">The sequence shown here is derived from an EMBL/GenBank/DDBJ whole genome shotgun (WGS) entry which is preliminary data.</text>
</comment>